<organism evidence="3 4">
    <name type="scientific">Bacillus amyloliquefaciens</name>
    <name type="common">Bacillus velezensis</name>
    <dbReference type="NCBI Taxonomy" id="1390"/>
    <lineage>
        <taxon>Bacteria</taxon>
        <taxon>Bacillati</taxon>
        <taxon>Bacillota</taxon>
        <taxon>Bacilli</taxon>
        <taxon>Bacillales</taxon>
        <taxon>Bacillaceae</taxon>
        <taxon>Bacillus</taxon>
        <taxon>Bacillus amyloliquefaciens group</taxon>
    </lineage>
</organism>
<keyword evidence="1" id="KW-1133">Transmembrane helix</keyword>
<keyword evidence="1" id="KW-0472">Membrane</keyword>
<protein>
    <submittedName>
        <fullName evidence="3">Phosphatase PAP2 family protein</fullName>
    </submittedName>
</protein>
<dbReference type="RefSeq" id="WP_276351951.1">
    <property type="nucleotide sequence ID" value="NZ_JARKHX010000307.1"/>
</dbReference>
<name>A0AAP4DKH2_BACAM</name>
<sequence>KRVEPEMGYAFPGLHVLGMTILVAIVYIIFLPYFKDKALAYLVGFILGIWLIATSVACIYLGQLHVSDITGALTLGFAWVYYCSNLYIRYAAKLKKIKGFRNSNY</sequence>
<feature type="transmembrane region" description="Helical" evidence="1">
    <location>
        <begin position="12"/>
        <end position="31"/>
    </location>
</feature>
<dbReference type="SUPFAM" id="SSF48317">
    <property type="entry name" value="Acid phosphatase/Vanadium-dependent haloperoxidase"/>
    <property type="match status" value="1"/>
</dbReference>
<evidence type="ECO:0000313" key="4">
    <source>
        <dbReference type="Proteomes" id="UP001222377"/>
    </source>
</evidence>
<accession>A0AAP4DKH2</accession>
<feature type="transmembrane region" description="Helical" evidence="1">
    <location>
        <begin position="38"/>
        <end position="63"/>
    </location>
</feature>
<dbReference type="Proteomes" id="UP001222377">
    <property type="component" value="Unassembled WGS sequence"/>
</dbReference>
<evidence type="ECO:0000259" key="2">
    <source>
        <dbReference type="Pfam" id="PF01569"/>
    </source>
</evidence>
<dbReference type="InterPro" id="IPR036938">
    <property type="entry name" value="PAP2/HPO_sf"/>
</dbReference>
<feature type="non-terminal residue" evidence="3">
    <location>
        <position position="1"/>
    </location>
</feature>
<dbReference type="InterPro" id="IPR000326">
    <property type="entry name" value="PAP2/HPO"/>
</dbReference>
<gene>
    <name evidence="3" type="ORF">PV946_22435</name>
</gene>
<feature type="transmembrane region" description="Helical" evidence="1">
    <location>
        <begin position="69"/>
        <end position="88"/>
    </location>
</feature>
<dbReference type="Pfam" id="PF01569">
    <property type="entry name" value="PAP2"/>
    <property type="match status" value="1"/>
</dbReference>
<evidence type="ECO:0000256" key="1">
    <source>
        <dbReference type="SAM" id="Phobius"/>
    </source>
</evidence>
<reference evidence="3" key="1">
    <citation type="submission" date="2023-02" db="EMBL/GenBank/DDBJ databases">
        <title>Draft Whole-Genome Sequences of Bacillus Strains of Potential Probiotic for Poultry.</title>
        <authorList>
            <person name="Ma L.M."/>
            <person name="Lopez-Guerra N."/>
            <person name="Zhang G."/>
        </authorList>
    </citation>
    <scope>NUCLEOTIDE SEQUENCE</scope>
    <source>
        <strain evidence="3">OSU1013-24</strain>
    </source>
</reference>
<dbReference type="EMBL" id="JARKHX010000307">
    <property type="protein sequence ID" value="MDF4196467.1"/>
    <property type="molecule type" value="Genomic_DNA"/>
</dbReference>
<dbReference type="AlphaFoldDB" id="A0AAP4DKH2"/>
<comment type="caution">
    <text evidence="3">The sequence shown here is derived from an EMBL/GenBank/DDBJ whole genome shotgun (WGS) entry which is preliminary data.</text>
</comment>
<evidence type="ECO:0000313" key="3">
    <source>
        <dbReference type="EMBL" id="MDF4196467.1"/>
    </source>
</evidence>
<feature type="domain" description="Phosphatidic acid phosphatase type 2/haloperoxidase" evidence="2">
    <location>
        <begin position="8"/>
        <end position="86"/>
    </location>
</feature>
<proteinExistence type="predicted"/>
<dbReference type="Gene3D" id="1.20.144.10">
    <property type="entry name" value="Phosphatidic acid phosphatase type 2/haloperoxidase"/>
    <property type="match status" value="1"/>
</dbReference>
<keyword evidence="1" id="KW-0812">Transmembrane</keyword>